<dbReference type="GO" id="GO:0016763">
    <property type="term" value="F:pentosyltransferase activity"/>
    <property type="evidence" value="ECO:0007669"/>
    <property type="project" value="TreeGrafter"/>
</dbReference>
<dbReference type="AlphaFoldDB" id="A0A1R3X2S9"/>
<feature type="transmembrane region" description="Helical" evidence="8">
    <location>
        <begin position="88"/>
        <end position="105"/>
    </location>
</feature>
<organism evidence="9 10">
    <name type="scientific">Yoonia rosea</name>
    <dbReference type="NCBI Taxonomy" id="287098"/>
    <lineage>
        <taxon>Bacteria</taxon>
        <taxon>Pseudomonadati</taxon>
        <taxon>Pseudomonadota</taxon>
        <taxon>Alphaproteobacteria</taxon>
        <taxon>Rhodobacterales</taxon>
        <taxon>Paracoccaceae</taxon>
        <taxon>Yoonia</taxon>
    </lineage>
</organism>
<dbReference type="GO" id="GO:0005886">
    <property type="term" value="C:plasma membrane"/>
    <property type="evidence" value="ECO:0007669"/>
    <property type="project" value="UniProtKB-SubCell"/>
</dbReference>
<name>A0A1R3X2S9_9RHOB</name>
<feature type="transmembrane region" description="Helical" evidence="8">
    <location>
        <begin position="263"/>
        <end position="284"/>
    </location>
</feature>
<dbReference type="GO" id="GO:0010041">
    <property type="term" value="P:response to iron(III) ion"/>
    <property type="evidence" value="ECO:0007669"/>
    <property type="project" value="TreeGrafter"/>
</dbReference>
<feature type="transmembrane region" description="Helical" evidence="8">
    <location>
        <begin position="117"/>
        <end position="139"/>
    </location>
</feature>
<dbReference type="OrthoDB" id="9810951at2"/>
<dbReference type="PANTHER" id="PTHR33908:SF3">
    <property type="entry name" value="UNDECAPRENYL PHOSPHATE-ALPHA-4-AMINO-4-DEOXY-L-ARABINOSE ARABINOSYL TRANSFERASE"/>
    <property type="match status" value="1"/>
</dbReference>
<keyword evidence="6 8" id="KW-1133">Transmembrane helix</keyword>
<feature type="transmembrane region" description="Helical" evidence="8">
    <location>
        <begin position="305"/>
        <end position="323"/>
    </location>
</feature>
<evidence type="ECO:0000256" key="6">
    <source>
        <dbReference type="ARBA" id="ARBA00022989"/>
    </source>
</evidence>
<keyword evidence="5 8" id="KW-0812">Transmembrane</keyword>
<evidence type="ECO:0000256" key="8">
    <source>
        <dbReference type="SAM" id="Phobius"/>
    </source>
</evidence>
<evidence type="ECO:0000256" key="1">
    <source>
        <dbReference type="ARBA" id="ARBA00004651"/>
    </source>
</evidence>
<keyword evidence="4 9" id="KW-0808">Transferase</keyword>
<evidence type="ECO:0000256" key="5">
    <source>
        <dbReference type="ARBA" id="ARBA00022692"/>
    </source>
</evidence>
<keyword evidence="10" id="KW-1185">Reference proteome</keyword>
<dbReference type="RefSeq" id="WP_076659257.1">
    <property type="nucleotide sequence ID" value="NZ_FTPR01000001.1"/>
</dbReference>
<evidence type="ECO:0000256" key="4">
    <source>
        <dbReference type="ARBA" id="ARBA00022679"/>
    </source>
</evidence>
<proteinExistence type="predicted"/>
<accession>A0A1R3X2S9</accession>
<reference evidence="10" key="1">
    <citation type="submission" date="2017-01" db="EMBL/GenBank/DDBJ databases">
        <authorList>
            <person name="Varghese N."/>
            <person name="Submissions S."/>
        </authorList>
    </citation>
    <scope>NUCLEOTIDE SEQUENCE [LARGE SCALE GENOMIC DNA]</scope>
    <source>
        <strain evidence="10">DSM 29591</strain>
    </source>
</reference>
<comment type="subcellular location">
    <subcellularLocation>
        <location evidence="1">Cell membrane</location>
        <topology evidence="1">Multi-pass membrane protein</topology>
    </subcellularLocation>
</comment>
<keyword evidence="2" id="KW-1003">Cell membrane</keyword>
<keyword evidence="3" id="KW-0328">Glycosyltransferase</keyword>
<feature type="transmembrane region" description="Helical" evidence="8">
    <location>
        <begin position="214"/>
        <end position="234"/>
    </location>
</feature>
<evidence type="ECO:0000256" key="3">
    <source>
        <dbReference type="ARBA" id="ARBA00022676"/>
    </source>
</evidence>
<keyword evidence="7 8" id="KW-0472">Membrane</keyword>
<gene>
    <name evidence="9" type="ORF">SAMN05421665_1808</name>
</gene>
<dbReference type="Proteomes" id="UP000186997">
    <property type="component" value="Unassembled WGS sequence"/>
</dbReference>
<feature type="transmembrane region" description="Helical" evidence="8">
    <location>
        <begin position="409"/>
        <end position="432"/>
    </location>
</feature>
<evidence type="ECO:0000256" key="7">
    <source>
        <dbReference type="ARBA" id="ARBA00023136"/>
    </source>
</evidence>
<feature type="transmembrane region" description="Helical" evidence="8">
    <location>
        <begin position="354"/>
        <end position="374"/>
    </location>
</feature>
<feature type="transmembrane region" description="Helical" evidence="8">
    <location>
        <begin position="169"/>
        <end position="202"/>
    </location>
</feature>
<feature type="transmembrane region" description="Helical" evidence="8">
    <location>
        <begin position="7"/>
        <end position="28"/>
    </location>
</feature>
<feature type="transmembrane region" description="Helical" evidence="8">
    <location>
        <begin position="329"/>
        <end position="347"/>
    </location>
</feature>
<evidence type="ECO:0000313" key="9">
    <source>
        <dbReference type="EMBL" id="SIT84201.1"/>
    </source>
</evidence>
<dbReference type="InterPro" id="IPR050297">
    <property type="entry name" value="LipidA_mod_glycosyltrf_83"/>
</dbReference>
<dbReference type="STRING" id="287098.SAMN05421665_1808"/>
<protein>
    <submittedName>
        <fullName evidence="9">4-amino-4-deoxy-L-arabinose transferase</fullName>
    </submittedName>
</protein>
<sequence length="535" mass="58147">MTKLWDFVVRFPIMIGIAMILTQTLPVLDARWLWFSDEVRYAEVYSNLVRDGHWIVLNLNGEAYPDKPPVYFLLLAALDLIPGVEMPGLMWLGSAVSAIFLLFAMRALANAVGIGRAGFAAGMLVQLSIFGMVLLLHYVRMDLLFVALMMGGQAYLHRHYYNGEAAKHAYLGFALCGLAVLVKGPLGLLLPLVAVWGAALWAGRGAAILRFTTVLGLLLSVLVMASWAVGIIMVEGWAFFSEQIIGQQVVARATDTFHHSEPFIYYFIVLPVLLLPWTGFALALPWARVLQWPAAMWKTRRQLSPVGILAIGAFAHFMTLSLLDGKVGVYVLPILVQVSLLIGALLASGFVPRAWVGVAAMMAVFGAALMAFSFSEEAAAYQLGALLCGGLLVVLAALLVWLRKAGHAALLVQSAVMVGWSLLLAAVLLPGLNESASTRITAEHLGRLAENGYTPVAYRTYPGIFSYYAGRDVVQIDNRNDLAALIASDSAIVIAGRKRHLDELDLMGFELLDSREINGAGGRYDVVSRSARQSN</sequence>
<evidence type="ECO:0000256" key="2">
    <source>
        <dbReference type="ARBA" id="ARBA00022475"/>
    </source>
</evidence>
<dbReference type="EMBL" id="FTPR01000001">
    <property type="protein sequence ID" value="SIT84201.1"/>
    <property type="molecule type" value="Genomic_DNA"/>
</dbReference>
<evidence type="ECO:0000313" key="10">
    <source>
        <dbReference type="Proteomes" id="UP000186997"/>
    </source>
</evidence>
<dbReference type="PANTHER" id="PTHR33908">
    <property type="entry name" value="MANNOSYLTRANSFERASE YKCB-RELATED"/>
    <property type="match status" value="1"/>
</dbReference>
<dbReference type="GO" id="GO:0009103">
    <property type="term" value="P:lipopolysaccharide biosynthetic process"/>
    <property type="evidence" value="ECO:0007669"/>
    <property type="project" value="UniProtKB-ARBA"/>
</dbReference>
<feature type="transmembrane region" description="Helical" evidence="8">
    <location>
        <begin position="380"/>
        <end position="402"/>
    </location>
</feature>